<protein>
    <submittedName>
        <fullName evidence="2">Uncharacterized protein</fullName>
    </submittedName>
</protein>
<dbReference type="AlphaFoldDB" id="A0A381UEZ0"/>
<reference evidence="2" key="1">
    <citation type="submission" date="2018-05" db="EMBL/GenBank/DDBJ databases">
        <authorList>
            <person name="Lanie J.A."/>
            <person name="Ng W.-L."/>
            <person name="Kazmierczak K.M."/>
            <person name="Andrzejewski T.M."/>
            <person name="Davidsen T.M."/>
            <person name="Wayne K.J."/>
            <person name="Tettelin H."/>
            <person name="Glass J.I."/>
            <person name="Rusch D."/>
            <person name="Podicherti R."/>
            <person name="Tsui H.-C.T."/>
            <person name="Winkler M.E."/>
        </authorList>
    </citation>
    <scope>NUCLEOTIDE SEQUENCE</scope>
</reference>
<feature type="compositionally biased region" description="Basic and acidic residues" evidence="1">
    <location>
        <begin position="1"/>
        <end position="26"/>
    </location>
</feature>
<dbReference type="EMBL" id="UINC01006234">
    <property type="protein sequence ID" value="SVA26301.1"/>
    <property type="molecule type" value="Genomic_DNA"/>
</dbReference>
<sequence>MPGDKCPLDKSYDSKEQEPHDGKQGDPSKGQIRTHVIGYYLYVKSYPLITTYEFCNRSSSGGINCCVFESDKALWQRGMNSDFNENFKVRSARSFCKTVQFVTEGPKSQYRIEDNRENNKPRKQLLP</sequence>
<organism evidence="2">
    <name type="scientific">marine metagenome</name>
    <dbReference type="NCBI Taxonomy" id="408172"/>
    <lineage>
        <taxon>unclassified sequences</taxon>
        <taxon>metagenomes</taxon>
        <taxon>ecological metagenomes</taxon>
    </lineage>
</organism>
<feature type="compositionally biased region" description="Basic and acidic residues" evidence="1">
    <location>
        <begin position="110"/>
        <end position="120"/>
    </location>
</feature>
<accession>A0A381UEZ0</accession>
<feature type="region of interest" description="Disordered" evidence="1">
    <location>
        <begin position="107"/>
        <end position="127"/>
    </location>
</feature>
<evidence type="ECO:0000256" key="1">
    <source>
        <dbReference type="SAM" id="MobiDB-lite"/>
    </source>
</evidence>
<name>A0A381UEZ0_9ZZZZ</name>
<proteinExistence type="predicted"/>
<evidence type="ECO:0000313" key="2">
    <source>
        <dbReference type="EMBL" id="SVA26301.1"/>
    </source>
</evidence>
<feature type="region of interest" description="Disordered" evidence="1">
    <location>
        <begin position="1"/>
        <end position="30"/>
    </location>
</feature>
<gene>
    <name evidence="2" type="ORF">METZ01_LOCUS79155</name>
</gene>